<dbReference type="UniPathway" id="UPA00219"/>
<accession>A0A2U2N5T1</accession>
<evidence type="ECO:0000256" key="18">
    <source>
        <dbReference type="ARBA" id="ARBA00023316"/>
    </source>
</evidence>
<keyword evidence="11 23" id="KW-0808">Transferase</keyword>
<dbReference type="GO" id="GO:0009002">
    <property type="term" value="F:serine-type D-Ala-D-Ala carboxypeptidase activity"/>
    <property type="evidence" value="ECO:0007669"/>
    <property type="project" value="UniProtKB-EC"/>
</dbReference>
<dbReference type="Proteomes" id="UP000245474">
    <property type="component" value="Unassembled WGS sequence"/>
</dbReference>
<evidence type="ECO:0000256" key="12">
    <source>
        <dbReference type="ARBA" id="ARBA00022801"/>
    </source>
</evidence>
<proteinExistence type="inferred from homology"/>
<protein>
    <recommendedName>
        <fullName evidence="6 22">Penicillin-binding protein 1B</fullName>
        <shortName evidence="23">PBP-1b</shortName>
        <shortName evidence="23">PBP1b</shortName>
    </recommendedName>
    <alternativeName>
        <fullName evidence="19 23">Murein polymerase</fullName>
    </alternativeName>
</protein>
<comment type="caution">
    <text evidence="28">The sequence shown here is derived from an EMBL/GenBank/DDBJ whole genome shotgun (WGS) entry which is preliminary data.</text>
</comment>
<evidence type="ECO:0000256" key="23">
    <source>
        <dbReference type="PIRNR" id="PIRNR002799"/>
    </source>
</evidence>
<evidence type="ECO:0000313" key="28">
    <source>
        <dbReference type="EMBL" id="PWG64344.1"/>
    </source>
</evidence>
<evidence type="ECO:0000259" key="25">
    <source>
        <dbReference type="Pfam" id="PF00905"/>
    </source>
</evidence>
<evidence type="ECO:0000256" key="9">
    <source>
        <dbReference type="ARBA" id="ARBA00022670"/>
    </source>
</evidence>
<dbReference type="GO" id="GO:0009274">
    <property type="term" value="C:peptidoglycan-based cell wall"/>
    <property type="evidence" value="ECO:0007669"/>
    <property type="project" value="UniProtKB-UniRule"/>
</dbReference>
<dbReference type="InterPro" id="IPR012338">
    <property type="entry name" value="Beta-lactam/transpept-like"/>
</dbReference>
<gene>
    <name evidence="28" type="primary">mrcB</name>
    <name evidence="28" type="ORF">DEM34_05540</name>
</gene>
<keyword evidence="12" id="KW-0378">Hydrolase</keyword>
<dbReference type="InterPro" id="IPR001460">
    <property type="entry name" value="PCN-bd_Tpept"/>
</dbReference>
<evidence type="ECO:0000259" key="27">
    <source>
        <dbReference type="Pfam" id="PF14814"/>
    </source>
</evidence>
<feature type="domain" description="Penicillin-binding protein transpeptidase" evidence="25">
    <location>
        <begin position="426"/>
        <end position="665"/>
    </location>
</feature>
<dbReference type="Pfam" id="PF00912">
    <property type="entry name" value="Transgly"/>
    <property type="match status" value="1"/>
</dbReference>
<evidence type="ECO:0000256" key="19">
    <source>
        <dbReference type="ARBA" id="ARBA00032454"/>
    </source>
</evidence>
<dbReference type="PANTHER" id="PTHR32282:SF11">
    <property type="entry name" value="PENICILLIN-BINDING PROTEIN 1B"/>
    <property type="match status" value="1"/>
</dbReference>
<dbReference type="GO" id="GO:0046677">
    <property type="term" value="P:response to antibiotic"/>
    <property type="evidence" value="ECO:0007669"/>
    <property type="project" value="UniProtKB-UniRule"/>
</dbReference>
<comment type="similarity">
    <text evidence="4 23">In the C-terminal section; belongs to the transpeptidase family.</text>
</comment>
<evidence type="ECO:0000256" key="20">
    <source>
        <dbReference type="ARBA" id="ARBA00034000"/>
    </source>
</evidence>
<dbReference type="InterPro" id="IPR028166">
    <property type="entry name" value="UB2H"/>
</dbReference>
<feature type="domain" description="Bifunctional transglycosylase second" evidence="27">
    <location>
        <begin position="70"/>
        <end position="154"/>
    </location>
</feature>
<dbReference type="GO" id="GO:0071555">
    <property type="term" value="P:cell wall organization"/>
    <property type="evidence" value="ECO:0007669"/>
    <property type="project" value="UniProtKB-UniRule"/>
</dbReference>
<feature type="active site" description="Proton donor; for transglycosylase activity" evidence="24">
    <location>
        <position position="190"/>
    </location>
</feature>
<evidence type="ECO:0000256" key="16">
    <source>
        <dbReference type="ARBA" id="ARBA00023251"/>
    </source>
</evidence>
<reference evidence="28 29" key="1">
    <citation type="submission" date="2018-05" db="EMBL/GenBank/DDBJ databases">
        <title>Spiribacter halobius sp. nov., a moderately halophilic bacterium isolated from marine solar saltern.</title>
        <authorList>
            <person name="Zheng W.-S."/>
            <person name="Lu D.-C."/>
            <person name="Du Z.-J."/>
        </authorList>
    </citation>
    <scope>NUCLEOTIDE SEQUENCE [LARGE SCALE GENOMIC DNA]</scope>
    <source>
        <strain evidence="28 29">E85</strain>
    </source>
</reference>
<evidence type="ECO:0000256" key="22">
    <source>
        <dbReference type="NCBIfam" id="TIGR02071"/>
    </source>
</evidence>
<keyword evidence="16" id="KW-0046">Antibiotic resistance</keyword>
<keyword evidence="10 23" id="KW-0328">Glycosyltransferase</keyword>
<evidence type="ECO:0000256" key="11">
    <source>
        <dbReference type="ARBA" id="ARBA00022679"/>
    </source>
</evidence>
<keyword evidence="15" id="KW-0472">Membrane</keyword>
<comment type="catalytic activity">
    <reaction evidence="20">
        <text>Preferential cleavage: (Ac)2-L-Lys-D-Ala-|-D-Ala. Also transpeptidation of peptidyl-alanyl moieties that are N-acyl substituents of D-alanine.</text>
        <dbReference type="EC" id="3.4.16.4"/>
    </reaction>
</comment>
<comment type="catalytic activity">
    <reaction evidence="21">
        <text>[GlcNAc-(1-&gt;4)-Mur2Ac(oyl-L-Ala-gamma-D-Glu-L-Lys-D-Ala-D-Ala)](n)-di-trans,octa-cis-undecaprenyl diphosphate + beta-D-GlcNAc-(1-&gt;4)-Mur2Ac(oyl-L-Ala-gamma-D-Glu-L-Lys-D-Ala-D-Ala)-di-trans,octa-cis-undecaprenyl diphosphate = [GlcNAc-(1-&gt;4)-Mur2Ac(oyl-L-Ala-gamma-D-Glu-L-Lys-D-Ala-D-Ala)](n+1)-di-trans,octa-cis-undecaprenyl diphosphate + di-trans,octa-cis-undecaprenyl diphosphate + H(+)</text>
        <dbReference type="Rhea" id="RHEA:23708"/>
        <dbReference type="Rhea" id="RHEA-COMP:9602"/>
        <dbReference type="Rhea" id="RHEA-COMP:9603"/>
        <dbReference type="ChEBI" id="CHEBI:15378"/>
        <dbReference type="ChEBI" id="CHEBI:58405"/>
        <dbReference type="ChEBI" id="CHEBI:60033"/>
        <dbReference type="ChEBI" id="CHEBI:78435"/>
        <dbReference type="EC" id="2.4.99.28"/>
    </reaction>
</comment>
<comment type="similarity">
    <text evidence="5 23">In the N-terminal section; belongs to the glycosyltransferase 51 family.</text>
</comment>
<dbReference type="InterPro" id="IPR001264">
    <property type="entry name" value="Glyco_trans_51"/>
</dbReference>
<dbReference type="PANTHER" id="PTHR32282">
    <property type="entry name" value="BINDING PROTEIN TRANSPEPTIDASE, PUTATIVE-RELATED"/>
    <property type="match status" value="1"/>
</dbReference>
<evidence type="ECO:0000256" key="10">
    <source>
        <dbReference type="ARBA" id="ARBA00022676"/>
    </source>
</evidence>
<dbReference type="Gene3D" id="1.10.3810.10">
    <property type="entry name" value="Biosynthetic peptidoglycan transglycosylase-like"/>
    <property type="match status" value="1"/>
</dbReference>
<dbReference type="InterPro" id="IPR050396">
    <property type="entry name" value="Glycosyltr_51/Transpeptidase"/>
</dbReference>
<dbReference type="SUPFAM" id="SSF53955">
    <property type="entry name" value="Lysozyme-like"/>
    <property type="match status" value="1"/>
</dbReference>
<organism evidence="28 29">
    <name type="scientific">Sediminicurvatus halobius</name>
    <dbReference type="NCBI Taxonomy" id="2182432"/>
    <lineage>
        <taxon>Bacteria</taxon>
        <taxon>Pseudomonadati</taxon>
        <taxon>Pseudomonadota</taxon>
        <taxon>Gammaproteobacteria</taxon>
        <taxon>Chromatiales</taxon>
        <taxon>Ectothiorhodospiraceae</taxon>
        <taxon>Sediminicurvatus</taxon>
    </lineage>
</organism>
<evidence type="ECO:0000256" key="21">
    <source>
        <dbReference type="ARBA" id="ARBA00049902"/>
    </source>
</evidence>
<evidence type="ECO:0000256" key="1">
    <source>
        <dbReference type="ARBA" id="ARBA00002624"/>
    </source>
</evidence>
<dbReference type="PIRSF" id="PIRSF002799">
    <property type="entry name" value="PBP_1b"/>
    <property type="match status" value="1"/>
</dbReference>
<dbReference type="GO" id="GO:0008360">
    <property type="term" value="P:regulation of cell shape"/>
    <property type="evidence" value="ECO:0007669"/>
    <property type="project" value="UniProtKB-UniRule"/>
</dbReference>
<feature type="domain" description="Glycosyl transferase family 51" evidence="26">
    <location>
        <begin position="166"/>
        <end position="337"/>
    </location>
</feature>
<dbReference type="InterPro" id="IPR023346">
    <property type="entry name" value="Lysozyme-like_dom_sf"/>
</dbReference>
<evidence type="ECO:0000256" key="3">
    <source>
        <dbReference type="ARBA" id="ARBA00004752"/>
    </source>
</evidence>
<dbReference type="Pfam" id="PF00905">
    <property type="entry name" value="Transpeptidase"/>
    <property type="match status" value="1"/>
</dbReference>
<dbReference type="EMBL" id="QFFI01000006">
    <property type="protein sequence ID" value="PWG64344.1"/>
    <property type="molecule type" value="Genomic_DNA"/>
</dbReference>
<feature type="active site" description="Acyl-ester intermediate; for transpeptidase activity" evidence="24">
    <location>
        <position position="463"/>
    </location>
</feature>
<dbReference type="Pfam" id="PF14814">
    <property type="entry name" value="UB2H"/>
    <property type="match status" value="1"/>
</dbReference>
<keyword evidence="13 23" id="KW-0133">Cell shape</keyword>
<dbReference type="GO" id="GO:0009252">
    <property type="term" value="P:peptidoglycan biosynthetic process"/>
    <property type="evidence" value="ECO:0007669"/>
    <property type="project" value="UniProtKB-UniRule"/>
</dbReference>
<keyword evidence="8" id="KW-0121">Carboxypeptidase</keyword>
<dbReference type="GO" id="GO:0030288">
    <property type="term" value="C:outer membrane-bounded periplasmic space"/>
    <property type="evidence" value="ECO:0007669"/>
    <property type="project" value="TreeGrafter"/>
</dbReference>
<evidence type="ECO:0000256" key="7">
    <source>
        <dbReference type="ARBA" id="ARBA00022475"/>
    </source>
</evidence>
<evidence type="ECO:0000259" key="26">
    <source>
        <dbReference type="Pfam" id="PF00912"/>
    </source>
</evidence>
<dbReference type="FunFam" id="1.10.3810.10:FF:000001">
    <property type="entry name" value="Penicillin-binding protein 1A"/>
    <property type="match status" value="1"/>
</dbReference>
<dbReference type="GO" id="GO:0006508">
    <property type="term" value="P:proteolysis"/>
    <property type="evidence" value="ECO:0007669"/>
    <property type="project" value="UniProtKB-KW"/>
</dbReference>
<dbReference type="GO" id="GO:0005886">
    <property type="term" value="C:plasma membrane"/>
    <property type="evidence" value="ECO:0007669"/>
    <property type="project" value="UniProtKB-SubCell"/>
</dbReference>
<dbReference type="Gene3D" id="3.40.710.10">
    <property type="entry name" value="DD-peptidase/beta-lactamase superfamily"/>
    <property type="match status" value="1"/>
</dbReference>
<evidence type="ECO:0000256" key="14">
    <source>
        <dbReference type="ARBA" id="ARBA00022984"/>
    </source>
</evidence>
<dbReference type="AlphaFoldDB" id="A0A2U2N5T1"/>
<dbReference type="NCBIfam" id="TIGR02071">
    <property type="entry name" value="PBP_1b"/>
    <property type="match status" value="1"/>
</dbReference>
<comment type="subcellular location">
    <subcellularLocation>
        <location evidence="2">Cell membrane</location>
    </subcellularLocation>
</comment>
<evidence type="ECO:0000256" key="8">
    <source>
        <dbReference type="ARBA" id="ARBA00022645"/>
    </source>
</evidence>
<evidence type="ECO:0000256" key="6">
    <source>
        <dbReference type="ARBA" id="ARBA00018637"/>
    </source>
</evidence>
<keyword evidence="14 23" id="KW-0573">Peptidoglycan synthesis</keyword>
<evidence type="ECO:0000256" key="15">
    <source>
        <dbReference type="ARBA" id="ARBA00023136"/>
    </source>
</evidence>
<evidence type="ECO:0000256" key="17">
    <source>
        <dbReference type="ARBA" id="ARBA00023268"/>
    </source>
</evidence>
<dbReference type="SUPFAM" id="SSF56601">
    <property type="entry name" value="beta-lactamase/transpeptidase-like"/>
    <property type="match status" value="1"/>
</dbReference>
<evidence type="ECO:0000256" key="5">
    <source>
        <dbReference type="ARBA" id="ARBA00007739"/>
    </source>
</evidence>
<comment type="pathway">
    <text evidence="3 23">Cell wall biogenesis; peptidoglycan biosynthesis.</text>
</comment>
<dbReference type="GO" id="GO:0008955">
    <property type="term" value="F:peptidoglycan glycosyltransferase activity"/>
    <property type="evidence" value="ECO:0007669"/>
    <property type="project" value="UniProtKB-UniRule"/>
</dbReference>
<dbReference type="RefSeq" id="WP_109677085.1">
    <property type="nucleotide sequence ID" value="NZ_CP086615.1"/>
</dbReference>
<dbReference type="InterPro" id="IPR011813">
    <property type="entry name" value="PBP_1b"/>
</dbReference>
<evidence type="ECO:0000256" key="13">
    <source>
        <dbReference type="ARBA" id="ARBA00022960"/>
    </source>
</evidence>
<keyword evidence="18 23" id="KW-0961">Cell wall biogenesis/degradation</keyword>
<keyword evidence="7" id="KW-1003">Cell membrane</keyword>
<dbReference type="GO" id="GO:0008658">
    <property type="term" value="F:penicillin binding"/>
    <property type="evidence" value="ECO:0007669"/>
    <property type="project" value="UniProtKB-UniRule"/>
</dbReference>
<evidence type="ECO:0000256" key="4">
    <source>
        <dbReference type="ARBA" id="ARBA00007090"/>
    </source>
</evidence>
<keyword evidence="9" id="KW-0645">Protease</keyword>
<evidence type="ECO:0000256" key="24">
    <source>
        <dbReference type="PIRSR" id="PIRSR002799-1"/>
    </source>
</evidence>
<dbReference type="Gene3D" id="3.30.2060.10">
    <property type="entry name" value="Penicillin-binding protein 1b domain"/>
    <property type="match status" value="1"/>
</dbReference>
<comment type="function">
    <text evidence="1 23">Cell wall formation. Synthesis of cross-linked peptidoglycan from the lipid intermediates. The enzyme has a penicillin-insensitive transglycosylase N-terminal domain (formation of linear glycan strands) and a penicillin-sensitive transpeptidase C-terminal domain (cross-linking of the peptide subunits).</text>
</comment>
<keyword evidence="29" id="KW-1185">Reference proteome</keyword>
<name>A0A2U2N5T1_9GAMM</name>
<evidence type="ECO:0000256" key="2">
    <source>
        <dbReference type="ARBA" id="ARBA00004236"/>
    </source>
</evidence>
<dbReference type="InterPro" id="IPR036950">
    <property type="entry name" value="PBP_transglycosylase"/>
</dbReference>
<sequence length="770" mass="84509">MARRRAANGKRKPRRRQGRWHLRRWLLGVVVLGVLVSAAHVAWLDHRVSTEFEGKRWAVPARVYARPLELHVGRPLDAQTLLAELRAAGYRPVERLQGPGQYTRSGQRFGIHTRAFRFWDGREPAQRLELQLADGHVATLHDPRSGAGVDLARLDPAPIGGLYPAHREDRILVQLEEVPRPLVEALLAVEDRGFPDHFGISPTGIARALVANLQAGRIVQGGSTLTQQLVKNFFLNADRTLWRKANEAVMAVLLELRYSKAEILEAYLNEVYLGQAPSRAIHGFGLASRFYFGEPLERLDVAEQALLVGMVKGPSHYNPRRHPERARARRDLVLDRMVAVGYLSPAEARAARAAPLGVIEEGGGAGRDYPAFLDLVRRHLQRDYRAEDLTSEGLRIFTTLAPATQEQAEAAIIRRTAELGSDVQAAAVVVDTDDGEVRALVGGREPRFEGFNRALDASRPVGSLIKPAVYLAALERSDAYGLGTRLEDRPVTLQNESGQEWRPQNYDGEFRGDVALWEALAHSYNVPTVRLGLDVGLRATVDVMRRLGLRVPDTVYPSLLLGAVEQTPIDIARAYTTLASGGYRMPLRSVRAVTTAEGEALNRYPLSVERAFAPEPVFLVNHALRRAVTEGTARGLGRWLPADGSIAGKTGTTDDNRDSWFAGYRGDTLAVVWAGRDDGGDTGLTGSSGAMTVWGEMMAGVPVRRSPPRPPEGIEVVWIDPASGRRAAAYCEGAVQLPYVEGAAPGAAAPCVEESNVVDRAAGWFRRWLD</sequence>
<evidence type="ECO:0000313" key="29">
    <source>
        <dbReference type="Proteomes" id="UP000245474"/>
    </source>
</evidence>
<dbReference type="OrthoDB" id="9766909at2"/>
<keyword evidence="17" id="KW-0511">Multifunctional enzyme</keyword>